<keyword evidence="8" id="KW-1185">Reference proteome</keyword>
<feature type="binding site" evidence="3">
    <location>
        <position position="349"/>
    </location>
    <ligand>
        <name>CTP</name>
        <dbReference type="ChEBI" id="CHEBI:37563"/>
    </ligand>
</feature>
<feature type="domain" description="Flavoprotein" evidence="5">
    <location>
        <begin position="10"/>
        <end position="180"/>
    </location>
</feature>
<sequence length="409" mass="43963">MAVNRLLKNKNVVLFVTGSIAAYKSLTLTRLLVKSGNDVHVVMSEAAQQFVTPFAFETLSKNAVITSDFSGDDPKTIPHVQLADDADLAIIAPATANTIAKMANGIADNVLTATLLAMTTPIFVVPTMNTHMLTNFATQFNLQTLADHGIHIMQPAEGFLAEGYSGRGRMPEPAEIFEWIDHTYESPRQLLAGKRIVVTAGGTQEPLDPVRYLTNRSSGKMGYAIAEAAQVAGADVTLISANAALPTPSNVKLVRVQTAAELLTSVQQNFATADILIMAAAVADYRPKTVATQKIKKTANNETMTLQLVRNPDILKTVAASKEPNQVIVGFAAETNDLLANATKKIAAKKLDLIVANDVSNHQIGFNSENNQVTFLFANGEKTKTALESKRAVANELITILANKFSFNE</sequence>
<dbReference type="Gene3D" id="3.40.50.1950">
    <property type="entry name" value="Flavin prenyltransferase-like"/>
    <property type="match status" value="1"/>
</dbReference>
<evidence type="ECO:0000313" key="7">
    <source>
        <dbReference type="EMBL" id="KRL15827.1"/>
    </source>
</evidence>
<comment type="function">
    <text evidence="3">Catalyzes two sequential steps in the biosynthesis of coenzyme A. In the first step cysteine is conjugated to 4'-phosphopantothenate to form 4-phosphopantothenoylcysteine. In the second step the latter compound is decarboxylated to form 4'-phosphopantotheine.</text>
</comment>
<comment type="similarity">
    <text evidence="3 4">In the C-terminal section; belongs to the PPC synthetase family.</text>
</comment>
<dbReference type="InterPro" id="IPR005252">
    <property type="entry name" value="CoaBC"/>
</dbReference>
<dbReference type="InterPro" id="IPR036551">
    <property type="entry name" value="Flavin_trans-like"/>
</dbReference>
<evidence type="ECO:0000256" key="3">
    <source>
        <dbReference type="HAMAP-Rule" id="MF_02225"/>
    </source>
</evidence>
<keyword evidence="2 3" id="KW-0456">Lyase</keyword>
<keyword evidence="3 4" id="KW-0285">Flavoprotein</keyword>
<feature type="binding site" evidence="3">
    <location>
        <begin position="312"/>
        <end position="315"/>
    </location>
    <ligand>
        <name>CTP</name>
        <dbReference type="ChEBI" id="CHEBI:37563"/>
    </ligand>
</feature>
<dbReference type="InterPro" id="IPR007085">
    <property type="entry name" value="DNA/pantothenate-metab_flavo_C"/>
</dbReference>
<comment type="catalytic activity">
    <reaction evidence="3 4">
        <text>(R)-4'-phosphopantothenate + L-cysteine + CTP = N-[(R)-4-phosphopantothenoyl]-L-cysteine + CMP + diphosphate + H(+)</text>
        <dbReference type="Rhea" id="RHEA:19397"/>
        <dbReference type="ChEBI" id="CHEBI:10986"/>
        <dbReference type="ChEBI" id="CHEBI:15378"/>
        <dbReference type="ChEBI" id="CHEBI:33019"/>
        <dbReference type="ChEBI" id="CHEBI:35235"/>
        <dbReference type="ChEBI" id="CHEBI:37563"/>
        <dbReference type="ChEBI" id="CHEBI:59458"/>
        <dbReference type="ChEBI" id="CHEBI:60377"/>
        <dbReference type="EC" id="6.3.2.5"/>
    </reaction>
</comment>
<dbReference type="Pfam" id="PF04127">
    <property type="entry name" value="DFP"/>
    <property type="match status" value="1"/>
</dbReference>
<comment type="caution">
    <text evidence="3">Lacks conserved residue(s) required for the propagation of feature annotation.</text>
</comment>
<dbReference type="SUPFAM" id="SSF52507">
    <property type="entry name" value="Homo-oligomeric flavin-containing Cys decarboxylases, HFCD"/>
    <property type="match status" value="1"/>
</dbReference>
<comment type="similarity">
    <text evidence="3 4">In the N-terminal section; belongs to the HFCD (homo-oligomeric flavin containing Cys decarboxylase) superfamily.</text>
</comment>
<name>A0ABR5PB56_9LACO</name>
<dbReference type="Gene3D" id="3.40.50.10300">
    <property type="entry name" value="CoaB-like"/>
    <property type="match status" value="1"/>
</dbReference>
<proteinExistence type="inferred from homology"/>
<dbReference type="PANTHER" id="PTHR14359">
    <property type="entry name" value="HOMO-OLIGOMERIC FLAVIN CONTAINING CYS DECARBOXYLASE FAMILY"/>
    <property type="match status" value="1"/>
</dbReference>
<dbReference type="SUPFAM" id="SSF102645">
    <property type="entry name" value="CoaB-like"/>
    <property type="match status" value="1"/>
</dbReference>
<evidence type="ECO:0000256" key="4">
    <source>
        <dbReference type="RuleBase" id="RU364078"/>
    </source>
</evidence>
<feature type="region of interest" description="Phosphopantothenate--cysteine ligase" evidence="3">
    <location>
        <begin position="196"/>
        <end position="409"/>
    </location>
</feature>
<accession>A0ABR5PB56</accession>
<dbReference type="InterPro" id="IPR003382">
    <property type="entry name" value="Flavoprotein"/>
</dbReference>
<dbReference type="Proteomes" id="UP000051977">
    <property type="component" value="Unassembled WGS sequence"/>
</dbReference>
<evidence type="ECO:0000259" key="6">
    <source>
        <dbReference type="Pfam" id="PF04127"/>
    </source>
</evidence>
<feature type="binding site" evidence="3">
    <location>
        <position position="331"/>
    </location>
    <ligand>
        <name>CTP</name>
        <dbReference type="ChEBI" id="CHEBI:37563"/>
    </ligand>
</feature>
<gene>
    <name evidence="3" type="primary">coaBC</name>
    <name evidence="7" type="ORF">FD12_GL000299</name>
</gene>
<comment type="cofactor">
    <cofactor evidence="3">
        <name>FMN</name>
        <dbReference type="ChEBI" id="CHEBI:58210"/>
    </cofactor>
    <text evidence="3">Binds 1 FMN per subunit.</text>
</comment>
<evidence type="ECO:0000313" key="8">
    <source>
        <dbReference type="Proteomes" id="UP000051977"/>
    </source>
</evidence>
<dbReference type="Pfam" id="PF02441">
    <property type="entry name" value="Flavoprotein"/>
    <property type="match status" value="1"/>
</dbReference>
<comment type="catalytic activity">
    <reaction evidence="3 4">
        <text>N-[(R)-4-phosphopantothenoyl]-L-cysteine + H(+) = (R)-4'-phosphopantetheine + CO2</text>
        <dbReference type="Rhea" id="RHEA:16793"/>
        <dbReference type="ChEBI" id="CHEBI:15378"/>
        <dbReference type="ChEBI" id="CHEBI:16526"/>
        <dbReference type="ChEBI" id="CHEBI:59458"/>
        <dbReference type="ChEBI" id="CHEBI:61723"/>
        <dbReference type="EC" id="4.1.1.36"/>
    </reaction>
</comment>
<evidence type="ECO:0000256" key="2">
    <source>
        <dbReference type="ARBA" id="ARBA00023239"/>
    </source>
</evidence>
<feature type="binding site" evidence="3">
    <location>
        <position position="345"/>
    </location>
    <ligand>
        <name>CTP</name>
        <dbReference type="ChEBI" id="CHEBI:37563"/>
    </ligand>
</feature>
<comment type="cofactor">
    <cofactor evidence="3">
        <name>Mg(2+)</name>
        <dbReference type="ChEBI" id="CHEBI:18420"/>
    </cofactor>
</comment>
<protein>
    <recommendedName>
        <fullName evidence="3">Coenzyme A biosynthesis bifunctional protein CoaBC</fullName>
    </recommendedName>
    <alternativeName>
        <fullName evidence="3">DNA/pantothenate metabolism flavoprotein</fullName>
    </alternativeName>
    <alternativeName>
        <fullName evidence="3">Phosphopantothenoylcysteine synthetase/decarboxylase</fullName>
        <shortName evidence="3">PPCS-PPCDC</shortName>
    </alternativeName>
    <domain>
        <recommendedName>
            <fullName evidence="3">Phosphopantothenoylcysteine decarboxylase</fullName>
            <shortName evidence="3">PPC decarboxylase</shortName>
            <shortName evidence="3">PPC-DC</shortName>
            <ecNumber evidence="3">4.1.1.36</ecNumber>
        </recommendedName>
        <alternativeName>
            <fullName evidence="3">CoaC</fullName>
        </alternativeName>
    </domain>
    <domain>
        <recommendedName>
            <fullName evidence="3">Phosphopantothenate--cysteine ligase</fullName>
            <ecNumber evidence="3">6.3.2.5</ecNumber>
        </recommendedName>
        <alternativeName>
            <fullName evidence="3">CoaB</fullName>
        </alternativeName>
        <alternativeName>
            <fullName evidence="3">Phosphopantothenoylcysteine synthetase</fullName>
            <shortName evidence="3">PPC synthetase</shortName>
            <shortName evidence="3">PPC-S</shortName>
        </alternativeName>
    </domain>
</protein>
<feature type="binding site" evidence="3">
    <location>
        <position position="284"/>
    </location>
    <ligand>
        <name>CTP</name>
        <dbReference type="ChEBI" id="CHEBI:37563"/>
    </ligand>
</feature>
<dbReference type="EMBL" id="AZEI01000076">
    <property type="protein sequence ID" value="KRL15827.1"/>
    <property type="molecule type" value="Genomic_DNA"/>
</dbReference>
<dbReference type="InterPro" id="IPR035929">
    <property type="entry name" value="CoaB-like_sf"/>
</dbReference>
<feature type="domain" description="DNA/pantothenate metabolism flavoprotein C-terminal" evidence="6">
    <location>
        <begin position="191"/>
        <end position="402"/>
    </location>
</feature>
<keyword evidence="3" id="KW-0460">Magnesium</keyword>
<keyword evidence="3" id="KW-0511">Multifunctional enzyme</keyword>
<dbReference type="GO" id="GO:0016874">
    <property type="term" value="F:ligase activity"/>
    <property type="evidence" value="ECO:0007669"/>
    <property type="project" value="UniProtKB-KW"/>
</dbReference>
<organism evidence="7 8">
    <name type="scientific">Lentilactobacillus rapi DSM 19907 = JCM 15042</name>
    <dbReference type="NCBI Taxonomy" id="1423795"/>
    <lineage>
        <taxon>Bacteria</taxon>
        <taxon>Bacillati</taxon>
        <taxon>Bacillota</taxon>
        <taxon>Bacilli</taxon>
        <taxon>Lactobacillales</taxon>
        <taxon>Lactobacillaceae</taxon>
        <taxon>Lentilactobacillus</taxon>
    </lineage>
</organism>
<feature type="region of interest" description="Phosphopantothenoylcysteine decarboxylase" evidence="3">
    <location>
        <begin position="1"/>
        <end position="195"/>
    </location>
</feature>
<dbReference type="EC" id="4.1.1.36" evidence="3"/>
<keyword evidence="1 3" id="KW-0210">Decarboxylase</keyword>
<dbReference type="HAMAP" id="MF_02225">
    <property type="entry name" value="CoaBC"/>
    <property type="match status" value="1"/>
</dbReference>
<dbReference type="PANTHER" id="PTHR14359:SF6">
    <property type="entry name" value="PHOSPHOPANTOTHENOYLCYSTEINE DECARBOXYLASE"/>
    <property type="match status" value="1"/>
</dbReference>
<comment type="pathway">
    <text evidence="3 4">Cofactor biosynthesis; coenzyme A biosynthesis; CoA from (R)-pantothenate: step 3/5.</text>
</comment>
<feature type="binding site" evidence="3">
    <location>
        <position position="294"/>
    </location>
    <ligand>
        <name>CTP</name>
        <dbReference type="ChEBI" id="CHEBI:37563"/>
    </ligand>
</feature>
<reference evidence="7 8" key="1">
    <citation type="journal article" date="2015" name="Genome Announc.">
        <title>Expanding the biotechnology potential of lactobacilli through comparative genomics of 213 strains and associated genera.</title>
        <authorList>
            <person name="Sun Z."/>
            <person name="Harris H.M."/>
            <person name="McCann A."/>
            <person name="Guo C."/>
            <person name="Argimon S."/>
            <person name="Zhang W."/>
            <person name="Yang X."/>
            <person name="Jeffery I.B."/>
            <person name="Cooney J.C."/>
            <person name="Kagawa T.F."/>
            <person name="Liu W."/>
            <person name="Song Y."/>
            <person name="Salvetti E."/>
            <person name="Wrobel A."/>
            <person name="Rasinkangas P."/>
            <person name="Parkhill J."/>
            <person name="Rea M.C."/>
            <person name="O'Sullivan O."/>
            <person name="Ritari J."/>
            <person name="Douillard F.P."/>
            <person name="Paul Ross R."/>
            <person name="Yang R."/>
            <person name="Briner A.E."/>
            <person name="Felis G.E."/>
            <person name="de Vos W.M."/>
            <person name="Barrangou R."/>
            <person name="Klaenhammer T.R."/>
            <person name="Caufield P.W."/>
            <person name="Cui Y."/>
            <person name="Zhang H."/>
            <person name="O'Toole P.W."/>
        </authorList>
    </citation>
    <scope>NUCLEOTIDE SEQUENCE [LARGE SCALE GENOMIC DNA]</scope>
    <source>
        <strain evidence="7 8">DSM 19907</strain>
    </source>
</reference>
<keyword evidence="3 4" id="KW-0436">Ligase</keyword>
<comment type="caution">
    <text evidence="7">The sequence shown here is derived from an EMBL/GenBank/DDBJ whole genome shotgun (WGS) entry which is preliminary data.</text>
</comment>
<dbReference type="EC" id="6.3.2.5" evidence="3"/>
<evidence type="ECO:0000259" key="5">
    <source>
        <dbReference type="Pfam" id="PF02441"/>
    </source>
</evidence>
<evidence type="ECO:0000256" key="1">
    <source>
        <dbReference type="ARBA" id="ARBA00022793"/>
    </source>
</evidence>
<dbReference type="NCBIfam" id="TIGR00521">
    <property type="entry name" value="coaBC_dfp"/>
    <property type="match status" value="1"/>
</dbReference>
<keyword evidence="3 4" id="KW-0288">FMN</keyword>
<comment type="function">
    <text evidence="4">Catalyzes two steps in the biosynthesis of coenzyme A. In the first step cysteine is conjugated to 4'-phosphopantothenate to form 4-phosphopantothenoylcysteine, in the latter compound is decarboxylated to form 4'-phosphopantotheine.</text>
</comment>
<comment type="pathway">
    <text evidence="3 4">Cofactor biosynthesis; coenzyme A biosynthesis; CoA from (R)-pantothenate: step 2/5.</text>
</comment>
<keyword evidence="3" id="KW-0479">Metal-binding</keyword>